<evidence type="ECO:0000313" key="3">
    <source>
        <dbReference type="Proteomes" id="UP000316621"/>
    </source>
</evidence>
<reference evidence="2 3" key="1">
    <citation type="journal article" date="2018" name="Science">
        <title>The opium poppy genome and morphinan production.</title>
        <authorList>
            <person name="Guo L."/>
            <person name="Winzer T."/>
            <person name="Yang X."/>
            <person name="Li Y."/>
            <person name="Ning Z."/>
            <person name="He Z."/>
            <person name="Teodor R."/>
            <person name="Lu Y."/>
            <person name="Bowser T.A."/>
            <person name="Graham I.A."/>
            <person name="Ye K."/>
        </authorList>
    </citation>
    <scope>NUCLEOTIDE SEQUENCE [LARGE SCALE GENOMIC DNA]</scope>
    <source>
        <strain evidence="3">cv. HN1</strain>
        <tissue evidence="2">Leaves</tissue>
    </source>
</reference>
<proteinExistence type="predicted"/>
<dbReference type="AlphaFoldDB" id="A0A4Y7IHQ3"/>
<sequence length="93" mass="10619">MGFFGMYQEAFKITFSRKKIFSQISLAILLPLSTHLLSSIQVSYFIGYRSIYAIFDLFLIVMSISTVVNIVACIYTSRDITFMGVIGIFPKRQ</sequence>
<gene>
    <name evidence="2" type="ORF">C5167_039950</name>
</gene>
<dbReference type="Proteomes" id="UP000316621">
    <property type="component" value="Chromosome 1"/>
</dbReference>
<keyword evidence="1" id="KW-1133">Transmembrane helix</keyword>
<keyword evidence="1" id="KW-0812">Transmembrane</keyword>
<keyword evidence="1" id="KW-0472">Membrane</keyword>
<dbReference type="EMBL" id="CM010715">
    <property type="protein sequence ID" value="RZC46975.1"/>
    <property type="molecule type" value="Genomic_DNA"/>
</dbReference>
<dbReference type="Gramene" id="RZC46975">
    <property type="protein sequence ID" value="RZC46975"/>
    <property type="gene ID" value="C5167_039950"/>
</dbReference>
<feature type="transmembrane region" description="Helical" evidence="1">
    <location>
        <begin position="52"/>
        <end position="75"/>
    </location>
</feature>
<protein>
    <submittedName>
        <fullName evidence="2">Uncharacterized protein</fullName>
    </submittedName>
</protein>
<accession>A0A4Y7IHQ3</accession>
<name>A0A4Y7IHQ3_PAPSO</name>
<keyword evidence="3" id="KW-1185">Reference proteome</keyword>
<organism evidence="2 3">
    <name type="scientific">Papaver somniferum</name>
    <name type="common">Opium poppy</name>
    <dbReference type="NCBI Taxonomy" id="3469"/>
    <lineage>
        <taxon>Eukaryota</taxon>
        <taxon>Viridiplantae</taxon>
        <taxon>Streptophyta</taxon>
        <taxon>Embryophyta</taxon>
        <taxon>Tracheophyta</taxon>
        <taxon>Spermatophyta</taxon>
        <taxon>Magnoliopsida</taxon>
        <taxon>Ranunculales</taxon>
        <taxon>Papaveraceae</taxon>
        <taxon>Papaveroideae</taxon>
        <taxon>Papaver</taxon>
    </lineage>
</organism>
<evidence type="ECO:0000256" key="1">
    <source>
        <dbReference type="SAM" id="Phobius"/>
    </source>
</evidence>
<feature type="transmembrane region" description="Helical" evidence="1">
    <location>
        <begin position="20"/>
        <end position="46"/>
    </location>
</feature>
<evidence type="ECO:0000313" key="2">
    <source>
        <dbReference type="EMBL" id="RZC46975.1"/>
    </source>
</evidence>